<comment type="caution">
    <text evidence="2">The sequence shown here is derived from an EMBL/GenBank/DDBJ whole genome shotgun (WGS) entry which is preliminary data.</text>
</comment>
<keyword evidence="1" id="KW-0472">Membrane</keyword>
<dbReference type="Proteomes" id="UP000692954">
    <property type="component" value="Unassembled WGS sequence"/>
</dbReference>
<evidence type="ECO:0000313" key="3">
    <source>
        <dbReference type="Proteomes" id="UP000692954"/>
    </source>
</evidence>
<keyword evidence="3" id="KW-1185">Reference proteome</keyword>
<evidence type="ECO:0000256" key="1">
    <source>
        <dbReference type="SAM" id="Phobius"/>
    </source>
</evidence>
<keyword evidence="1" id="KW-1133">Transmembrane helix</keyword>
<sequence length="306" mass="35874">MDQAILINDENEENKQYQVEISVTIQQEQQEQHEKSNSNQACNLCDQQNIPLLNYSTLERELNICQFCNDTINSFQKIDKQNLGTFQDCKYSKEIEIEILNQGKFYNLEYGECNICSSPNTILIKLNFCKHYCCDLCLSFYINLNNANFQKLMCPFQNCKFEINDYLTFQLKIGINFHIINFVTKKNAKQSLFYNLITICSNQIFFNIIISINVECVKNSFVEFVGQSMMENVILISSFKNIQKNKSSQNVHIAVYFQNQIIVHKIMTYAENIRQIGNNVIYVIIFFAWIAKGLWNCLNQFQIQKL</sequence>
<dbReference type="AlphaFoldDB" id="A0A8S1QZD6"/>
<evidence type="ECO:0000313" key="2">
    <source>
        <dbReference type="EMBL" id="CAD8120605.1"/>
    </source>
</evidence>
<accession>A0A8S1QZD6</accession>
<name>A0A8S1QZD6_9CILI</name>
<protein>
    <recommendedName>
        <fullName evidence="4">RING-type domain-containing protein</fullName>
    </recommendedName>
</protein>
<organism evidence="2 3">
    <name type="scientific">Paramecium sonneborni</name>
    <dbReference type="NCBI Taxonomy" id="65129"/>
    <lineage>
        <taxon>Eukaryota</taxon>
        <taxon>Sar</taxon>
        <taxon>Alveolata</taxon>
        <taxon>Ciliophora</taxon>
        <taxon>Intramacronucleata</taxon>
        <taxon>Oligohymenophorea</taxon>
        <taxon>Peniculida</taxon>
        <taxon>Parameciidae</taxon>
        <taxon>Paramecium</taxon>
    </lineage>
</organism>
<gene>
    <name evidence="2" type="ORF">PSON_ATCC_30995.1.T1270063</name>
</gene>
<reference evidence="2" key="1">
    <citation type="submission" date="2021-01" db="EMBL/GenBank/DDBJ databases">
        <authorList>
            <consortium name="Genoscope - CEA"/>
            <person name="William W."/>
        </authorList>
    </citation>
    <scope>NUCLEOTIDE SEQUENCE</scope>
</reference>
<feature type="transmembrane region" description="Helical" evidence="1">
    <location>
        <begin position="280"/>
        <end position="298"/>
    </location>
</feature>
<evidence type="ECO:0008006" key="4">
    <source>
        <dbReference type="Google" id="ProtNLM"/>
    </source>
</evidence>
<proteinExistence type="predicted"/>
<dbReference type="EMBL" id="CAJJDN010000127">
    <property type="protein sequence ID" value="CAD8120605.1"/>
    <property type="molecule type" value="Genomic_DNA"/>
</dbReference>
<keyword evidence="1" id="KW-0812">Transmembrane</keyword>